<evidence type="ECO:0000313" key="3">
    <source>
        <dbReference type="EMBL" id="SIN11998.1"/>
    </source>
</evidence>
<dbReference type="NCBIfam" id="TIGR01167">
    <property type="entry name" value="LPXTG_anchor"/>
    <property type="match status" value="1"/>
</dbReference>
<proteinExistence type="predicted"/>
<reference evidence="4" key="1">
    <citation type="submission" date="2016-12" db="EMBL/GenBank/DDBJ databases">
        <authorList>
            <person name="Varghese N."/>
            <person name="Submissions S."/>
        </authorList>
    </citation>
    <scope>NUCLEOTIDE SEQUENCE [LARGE SCALE GENOMIC DNA]</scope>
    <source>
        <strain evidence="4">DSM 45599</strain>
    </source>
</reference>
<keyword evidence="4" id="KW-1185">Reference proteome</keyword>
<keyword evidence="2" id="KW-0812">Transmembrane</keyword>
<protein>
    <submittedName>
        <fullName evidence="3">LPXTG-motif cell wall anchor domain-containing protein</fullName>
    </submittedName>
</protein>
<evidence type="ECO:0000256" key="2">
    <source>
        <dbReference type="SAM" id="Phobius"/>
    </source>
</evidence>
<evidence type="ECO:0000256" key="1">
    <source>
        <dbReference type="SAM" id="MobiDB-lite"/>
    </source>
</evidence>
<feature type="compositionally biased region" description="Low complexity" evidence="1">
    <location>
        <begin position="28"/>
        <end position="37"/>
    </location>
</feature>
<feature type="transmembrane region" description="Helical" evidence="2">
    <location>
        <begin position="156"/>
        <end position="174"/>
    </location>
</feature>
<keyword evidence="2" id="KW-1133">Transmembrane helix</keyword>
<gene>
    <name evidence="3" type="ORF">SAMN04489832_3161</name>
</gene>
<accession>A0A1N5YQY3</accession>
<name>A0A1N5YQY3_9ACTN</name>
<keyword evidence="2" id="KW-0472">Membrane</keyword>
<dbReference type="AlphaFoldDB" id="A0A1N5YQY3"/>
<sequence>MSGRGGTARSTATGSDRRTLGPGPLAVRASAAFYPRRAAPRPHRRPGAEPTKTPTTPPTIQPTEPRDCEAYVYTGTTQNLCADFPNPPGTVNCSDVKYRVTLADVNNDPWGLDGNRGTPGFGCESNPLKPNTALPTTSPAPGAGGGLPVTGVNATALGAVGVIAVLAGVALVVARRRRVRFDA</sequence>
<organism evidence="3 4">
    <name type="scientific">Micromonospora cremea</name>
    <dbReference type="NCBI Taxonomy" id="709881"/>
    <lineage>
        <taxon>Bacteria</taxon>
        <taxon>Bacillati</taxon>
        <taxon>Actinomycetota</taxon>
        <taxon>Actinomycetes</taxon>
        <taxon>Micromonosporales</taxon>
        <taxon>Micromonosporaceae</taxon>
        <taxon>Micromonospora</taxon>
    </lineage>
</organism>
<dbReference type="Proteomes" id="UP000185124">
    <property type="component" value="Unassembled WGS sequence"/>
</dbReference>
<feature type="region of interest" description="Disordered" evidence="1">
    <location>
        <begin position="1"/>
        <end position="65"/>
    </location>
</feature>
<dbReference type="EMBL" id="FSQT01000002">
    <property type="protein sequence ID" value="SIN11998.1"/>
    <property type="molecule type" value="Genomic_DNA"/>
</dbReference>
<evidence type="ECO:0000313" key="4">
    <source>
        <dbReference type="Proteomes" id="UP000185124"/>
    </source>
</evidence>